<protein>
    <submittedName>
        <fullName evidence="1">Uncharacterized protein</fullName>
    </submittedName>
</protein>
<dbReference type="Proteomes" id="UP001345963">
    <property type="component" value="Unassembled WGS sequence"/>
</dbReference>
<reference evidence="1 2" key="1">
    <citation type="submission" date="2021-07" db="EMBL/GenBank/DDBJ databases">
        <authorList>
            <person name="Palmer J.M."/>
        </authorList>
    </citation>
    <scope>NUCLEOTIDE SEQUENCE [LARGE SCALE GENOMIC DNA]</scope>
    <source>
        <strain evidence="1 2">AT_MEX2019</strain>
        <tissue evidence="1">Muscle</tissue>
    </source>
</reference>
<evidence type="ECO:0000313" key="1">
    <source>
        <dbReference type="EMBL" id="MED6234132.1"/>
    </source>
</evidence>
<keyword evidence="2" id="KW-1185">Reference proteome</keyword>
<organism evidence="1 2">
    <name type="scientific">Ataeniobius toweri</name>
    <dbReference type="NCBI Taxonomy" id="208326"/>
    <lineage>
        <taxon>Eukaryota</taxon>
        <taxon>Metazoa</taxon>
        <taxon>Chordata</taxon>
        <taxon>Craniata</taxon>
        <taxon>Vertebrata</taxon>
        <taxon>Euteleostomi</taxon>
        <taxon>Actinopterygii</taxon>
        <taxon>Neopterygii</taxon>
        <taxon>Teleostei</taxon>
        <taxon>Neoteleostei</taxon>
        <taxon>Acanthomorphata</taxon>
        <taxon>Ovalentaria</taxon>
        <taxon>Atherinomorphae</taxon>
        <taxon>Cyprinodontiformes</taxon>
        <taxon>Goodeidae</taxon>
        <taxon>Ataeniobius</taxon>
    </lineage>
</organism>
<accession>A0ABU7A814</accession>
<comment type="caution">
    <text evidence="1">The sequence shown here is derived from an EMBL/GenBank/DDBJ whole genome shotgun (WGS) entry which is preliminary data.</text>
</comment>
<evidence type="ECO:0000313" key="2">
    <source>
        <dbReference type="Proteomes" id="UP001345963"/>
    </source>
</evidence>
<name>A0ABU7A814_9TELE</name>
<gene>
    <name evidence="1" type="ORF">ATANTOWER_022834</name>
</gene>
<dbReference type="EMBL" id="JAHUTI010005023">
    <property type="protein sequence ID" value="MED6234132.1"/>
    <property type="molecule type" value="Genomic_DNA"/>
</dbReference>
<proteinExistence type="predicted"/>
<sequence>MEDVGGSVLFRDRTDLLAHDDAGLISQFIAQGNYFRALHGAGLSVPEGIQEEPGVAGASLCSYYASALSTRASQRKLTDRSGIYQSSLSRTMPAKGSSSSVCCSDIESSHKLWLSFEARS</sequence>